<protein>
    <submittedName>
        <fullName evidence="1">Peptidase_M13_N domain-containing protein</fullName>
    </submittedName>
</protein>
<dbReference type="eggNOG" id="ENOG502TFMG">
    <property type="taxonomic scope" value="Eukaryota"/>
</dbReference>
<organism evidence="1 2">
    <name type="scientific">Caenorhabditis elegans</name>
    <dbReference type="NCBI Taxonomy" id="6239"/>
    <lineage>
        <taxon>Eukaryota</taxon>
        <taxon>Metazoa</taxon>
        <taxon>Ecdysozoa</taxon>
        <taxon>Nematoda</taxon>
        <taxon>Chromadorea</taxon>
        <taxon>Rhabditida</taxon>
        <taxon>Rhabditina</taxon>
        <taxon>Rhabditomorpha</taxon>
        <taxon>Rhabditoidea</taxon>
        <taxon>Rhabditidae</taxon>
        <taxon>Peloderinae</taxon>
        <taxon>Caenorhabditis</taxon>
    </lineage>
</organism>
<dbReference type="ExpressionAtlas" id="A0A131MCU7">
    <property type="expression patterns" value="differential"/>
</dbReference>
<reference evidence="1 2" key="1">
    <citation type="journal article" date="1998" name="Science">
        <title>Genome sequence of the nematode C. elegans: a platform for investigating biology.</title>
        <authorList>
            <consortium name="The C. elegans sequencing consortium"/>
            <person name="Sulson J.E."/>
            <person name="Waterston R."/>
        </authorList>
    </citation>
    <scope>NUCLEOTIDE SEQUENCE [LARGE SCALE GENOMIC DNA]</scope>
    <source>
        <strain evidence="1 2">Bristol N2</strain>
    </source>
</reference>
<gene>
    <name evidence="1 3" type="ORF">C17B7.10</name>
    <name evidence="1" type="ORF">CELE_C17B7.10</name>
</gene>
<dbReference type="PaxDb" id="6239-C17B7.10"/>
<sequence length="481" mass="55082">MFQLPDPSDETFSKCSEFKLIRTGVAELFLSIACDRRSSHSPLSRIEELEVHQPNETFVNNGTYTSLEDLVNISNLTQWCIEMEVLSLGYYNYIADGLNSSEKFKEVMKRLDGLNSTNVNIFYNALHANVEILNQMNIPFSVENQFLHNISETLKIRIIAELESSSISDKAKTHIKKSIETSKQFFAFYDHNDVKVFETAKLTYETEYYRLKSLLSPEDIQRKVSEPILRIGATTASMENLMSKIRRFDVNFLFHAIIASPENDAFQYNGGNHLLTVITRNDLTQQEKTMADTYFITTHEIMHLIYPVANSYINESVWTGALECTLRDVKMLGETDAVKPVDGWYKPEIGYEDLINVMAMRVLMKMAAEKSVNEQQLKEALETVIGGLCKHTGRKNELIPDHHPLEISRNAAVRQYPLFNSLYGCKAGDRMFAKPNEYCKPLGDPINVEDFLIKNETRKDVGGFLKDVLNTAERFNFTYEL</sequence>
<dbReference type="OrthoDB" id="5780612at2759"/>
<dbReference type="AlphaFoldDB" id="A0A131MCU7"/>
<accession>A0A131MCU7</accession>
<evidence type="ECO:0000313" key="1">
    <source>
        <dbReference type="EMBL" id="CZR14545.1"/>
    </source>
</evidence>
<evidence type="ECO:0000313" key="3">
    <source>
        <dbReference type="WormBase" id="C17B7.10a"/>
    </source>
</evidence>
<dbReference type="CTD" id="182710"/>
<dbReference type="InParanoid" id="A0A131MCU7"/>
<keyword evidence="2" id="KW-1185">Reference proteome</keyword>
<dbReference type="EMBL" id="BX284605">
    <property type="protein sequence ID" value="CZR14545.1"/>
    <property type="molecule type" value="Genomic_DNA"/>
</dbReference>
<dbReference type="AGR" id="WB:WBGene00015884"/>
<proteinExistence type="predicted"/>
<dbReference type="WormBase" id="C17B7.10a">
    <property type="protein sequence ID" value="CE51408"/>
    <property type="gene ID" value="WBGene00015884"/>
</dbReference>
<name>A0A131MCU7_CAEEL</name>
<dbReference type="Proteomes" id="UP000001940">
    <property type="component" value="Chromosome V"/>
</dbReference>
<evidence type="ECO:0000313" key="2">
    <source>
        <dbReference type="Proteomes" id="UP000001940"/>
    </source>
</evidence>
<dbReference type="RefSeq" id="NP_503927.2">
    <property type="nucleotide sequence ID" value="NM_071526.6"/>
</dbReference>
<dbReference type="GeneID" id="182710"/>